<name>A0A1Y2D6E4_9BASI</name>
<dbReference type="Proteomes" id="UP000193467">
    <property type="component" value="Unassembled WGS sequence"/>
</dbReference>
<keyword evidence="5" id="KW-0175">Coiled coil</keyword>
<dbReference type="GO" id="GO:0005634">
    <property type="term" value="C:nucleus"/>
    <property type="evidence" value="ECO:0007669"/>
    <property type="project" value="UniProtKB-SubCell"/>
</dbReference>
<evidence type="ECO:0000256" key="1">
    <source>
        <dbReference type="ARBA" id="ARBA00004123"/>
    </source>
</evidence>
<protein>
    <submittedName>
        <fullName evidence="8">Uncharacterized protein</fullName>
    </submittedName>
</protein>
<evidence type="ECO:0000256" key="3">
    <source>
        <dbReference type="ARBA" id="ARBA00005795"/>
    </source>
</evidence>
<dbReference type="InterPro" id="IPR020993">
    <property type="entry name" value="Centromere_CenpK"/>
</dbReference>
<feature type="non-terminal residue" evidence="8">
    <location>
        <position position="1"/>
    </location>
</feature>
<keyword evidence="9" id="KW-1185">Reference proteome</keyword>
<evidence type="ECO:0000313" key="9">
    <source>
        <dbReference type="Proteomes" id="UP000193467"/>
    </source>
</evidence>
<organism evidence="8 9">
    <name type="scientific">Leucosporidium creatinivorum</name>
    <dbReference type="NCBI Taxonomy" id="106004"/>
    <lineage>
        <taxon>Eukaryota</taxon>
        <taxon>Fungi</taxon>
        <taxon>Dikarya</taxon>
        <taxon>Basidiomycota</taxon>
        <taxon>Pucciniomycotina</taxon>
        <taxon>Microbotryomycetes</taxon>
        <taxon>Leucosporidiales</taxon>
        <taxon>Leucosporidium</taxon>
    </lineage>
</organism>
<evidence type="ECO:0000256" key="5">
    <source>
        <dbReference type="ARBA" id="ARBA00023054"/>
    </source>
</evidence>
<comment type="subcellular location">
    <subcellularLocation>
        <location evidence="2">Chromosome</location>
        <location evidence="2">Centromere</location>
    </subcellularLocation>
    <subcellularLocation>
        <location evidence="1">Nucleus</location>
    </subcellularLocation>
</comment>
<dbReference type="PANTHER" id="PTHR14401:SF6">
    <property type="entry name" value="CENTROMERE PROTEIN K"/>
    <property type="match status" value="1"/>
</dbReference>
<accession>A0A1Y2D6E4</accession>
<keyword evidence="7" id="KW-0137">Centromere</keyword>
<reference evidence="8 9" key="1">
    <citation type="submission" date="2016-07" db="EMBL/GenBank/DDBJ databases">
        <title>Pervasive Adenine N6-methylation of Active Genes in Fungi.</title>
        <authorList>
            <consortium name="DOE Joint Genome Institute"/>
            <person name="Mondo S.J."/>
            <person name="Dannebaum R.O."/>
            <person name="Kuo R.C."/>
            <person name="Labutti K."/>
            <person name="Haridas S."/>
            <person name="Kuo A."/>
            <person name="Salamov A."/>
            <person name="Ahrendt S.R."/>
            <person name="Lipzen A."/>
            <person name="Sullivan W."/>
            <person name="Andreopoulos W.B."/>
            <person name="Clum A."/>
            <person name="Lindquist E."/>
            <person name="Daum C."/>
            <person name="Ramamoorthy G.K."/>
            <person name="Gryganskyi A."/>
            <person name="Culley D."/>
            <person name="Magnuson J.K."/>
            <person name="James T.Y."/>
            <person name="O'Malley M.A."/>
            <person name="Stajich J.E."/>
            <person name="Spatafora J.W."/>
            <person name="Visel A."/>
            <person name="Grigoriev I.V."/>
        </authorList>
    </citation>
    <scope>NUCLEOTIDE SEQUENCE [LARGE SCALE GENOMIC DNA]</scope>
    <source>
        <strain evidence="8 9">62-1032</strain>
    </source>
</reference>
<dbReference type="PANTHER" id="PTHR14401">
    <property type="entry name" value="CENTROMERE PROTEIN K"/>
    <property type="match status" value="1"/>
</dbReference>
<keyword evidence="6" id="KW-0539">Nucleus</keyword>
<dbReference type="OrthoDB" id="2525827at2759"/>
<evidence type="ECO:0000256" key="7">
    <source>
        <dbReference type="ARBA" id="ARBA00023328"/>
    </source>
</evidence>
<gene>
    <name evidence="8" type="ORF">BCR35DRAFT_223987</name>
</gene>
<sequence>DPPPASDPILTPSPLAVDDALHSDLLRTISELEKGVEYEQQRAEKERRKGTRDVTLLADAEKLHEVLSARAEKMGDNEGITARDLIDRAEAKAAAVSTAFATLMGALVQFIDERLAKIGDEDEDDDRDRESTGKKAKLDMRDIRTYFKPTTSPTSSYDADNSIDPTTPAGKALVLKQLLENLMNASATTPLDPWLVVSGPPPPAGSKERYQLVPPELLDFLMRAGVVTEHPRDGRKVRLVEFGRGVGGM</sequence>
<comment type="caution">
    <text evidence="8">The sequence shown here is derived from an EMBL/GenBank/DDBJ whole genome shotgun (WGS) entry which is preliminary data.</text>
</comment>
<dbReference type="GO" id="GO:0000070">
    <property type="term" value="P:mitotic sister chromatid segregation"/>
    <property type="evidence" value="ECO:0007669"/>
    <property type="project" value="TreeGrafter"/>
</dbReference>
<dbReference type="GO" id="GO:0051382">
    <property type="term" value="P:kinetochore assembly"/>
    <property type="evidence" value="ECO:0007669"/>
    <property type="project" value="InterPro"/>
</dbReference>
<evidence type="ECO:0000256" key="6">
    <source>
        <dbReference type="ARBA" id="ARBA00023242"/>
    </source>
</evidence>
<keyword evidence="4" id="KW-0158">Chromosome</keyword>
<evidence type="ECO:0000256" key="4">
    <source>
        <dbReference type="ARBA" id="ARBA00022454"/>
    </source>
</evidence>
<comment type="similarity">
    <text evidence="3">Belongs to the CENP-K/MCM22 family.</text>
</comment>
<dbReference type="Pfam" id="PF11802">
    <property type="entry name" value="CENP-K"/>
    <property type="match status" value="1"/>
</dbReference>
<dbReference type="InParanoid" id="A0A1Y2D6E4"/>
<dbReference type="GO" id="GO:0000775">
    <property type="term" value="C:chromosome, centromeric region"/>
    <property type="evidence" value="ECO:0007669"/>
    <property type="project" value="UniProtKB-SubCell"/>
</dbReference>
<dbReference type="AlphaFoldDB" id="A0A1Y2D6E4"/>
<proteinExistence type="inferred from homology"/>
<dbReference type="EMBL" id="MCGR01000094">
    <property type="protein sequence ID" value="ORY54858.1"/>
    <property type="molecule type" value="Genomic_DNA"/>
</dbReference>
<evidence type="ECO:0000313" key="8">
    <source>
        <dbReference type="EMBL" id="ORY54858.1"/>
    </source>
</evidence>
<evidence type="ECO:0000256" key="2">
    <source>
        <dbReference type="ARBA" id="ARBA00004584"/>
    </source>
</evidence>